<gene>
    <name evidence="1" type="ORF">DERYTH_LOCUS15587</name>
</gene>
<dbReference type="OrthoDB" id="10610169at2759"/>
<organism evidence="1 2">
    <name type="scientific">Dentiscutata erythropus</name>
    <dbReference type="NCBI Taxonomy" id="1348616"/>
    <lineage>
        <taxon>Eukaryota</taxon>
        <taxon>Fungi</taxon>
        <taxon>Fungi incertae sedis</taxon>
        <taxon>Mucoromycota</taxon>
        <taxon>Glomeromycotina</taxon>
        <taxon>Glomeromycetes</taxon>
        <taxon>Diversisporales</taxon>
        <taxon>Gigasporaceae</taxon>
        <taxon>Dentiscutata</taxon>
    </lineage>
</organism>
<accession>A0A9N9IIH9</accession>
<protein>
    <submittedName>
        <fullName evidence="1">12188_t:CDS:1</fullName>
    </submittedName>
</protein>
<evidence type="ECO:0000313" key="2">
    <source>
        <dbReference type="Proteomes" id="UP000789405"/>
    </source>
</evidence>
<reference evidence="1" key="1">
    <citation type="submission" date="2021-06" db="EMBL/GenBank/DDBJ databases">
        <authorList>
            <person name="Kallberg Y."/>
            <person name="Tangrot J."/>
            <person name="Rosling A."/>
        </authorList>
    </citation>
    <scope>NUCLEOTIDE SEQUENCE</scope>
    <source>
        <strain evidence="1">MA453B</strain>
    </source>
</reference>
<evidence type="ECO:0000313" key="1">
    <source>
        <dbReference type="EMBL" id="CAG8736229.1"/>
    </source>
</evidence>
<proteinExistence type="predicted"/>
<sequence>MKFIKEIKVNDLIEFDESDQINKREPENIFDAFIKEDLINFEYAAEELVMNNNSGKVNDTRIKRVNEVVNSLVYKL</sequence>
<dbReference type="AlphaFoldDB" id="A0A9N9IIH9"/>
<keyword evidence="2" id="KW-1185">Reference proteome</keyword>
<name>A0A9N9IIH9_9GLOM</name>
<dbReference type="Proteomes" id="UP000789405">
    <property type="component" value="Unassembled WGS sequence"/>
</dbReference>
<comment type="caution">
    <text evidence="1">The sequence shown here is derived from an EMBL/GenBank/DDBJ whole genome shotgun (WGS) entry which is preliminary data.</text>
</comment>
<dbReference type="EMBL" id="CAJVPY010012758">
    <property type="protein sequence ID" value="CAG8736229.1"/>
    <property type="molecule type" value="Genomic_DNA"/>
</dbReference>